<evidence type="ECO:0000259" key="3">
    <source>
        <dbReference type="Pfam" id="PF06283"/>
    </source>
</evidence>
<dbReference type="EMBL" id="HG529542">
    <property type="protein sequence ID" value="CDI52461.1"/>
    <property type="molecule type" value="Genomic_DNA"/>
</dbReference>
<proteinExistence type="predicted"/>
<evidence type="ECO:0000313" key="4">
    <source>
        <dbReference type="EMBL" id="CDI52461.1"/>
    </source>
</evidence>
<reference evidence="4" key="1">
    <citation type="journal article" date="2014" name="Genome Biol. Evol.">
        <title>Gene Loss Rather Than Gene Gain Is Associated with a Host Jump from Monocots to Dicots in the Smut Fungus Melanopsichium pennsylvanicum.</title>
        <authorList>
            <person name="Sharma R."/>
            <person name="Mishra B."/>
            <person name="Runge F."/>
            <person name="Thines M."/>
        </authorList>
    </citation>
    <scope>NUCLEOTIDE SEQUENCE</scope>
    <source>
        <strain evidence="4">4</strain>
    </source>
</reference>
<dbReference type="Pfam" id="PF06283">
    <property type="entry name" value="ThuA"/>
    <property type="match status" value="1"/>
</dbReference>
<feature type="signal peptide" evidence="2">
    <location>
        <begin position="1"/>
        <end position="20"/>
    </location>
</feature>
<feature type="compositionally biased region" description="Low complexity" evidence="1">
    <location>
        <begin position="314"/>
        <end position="333"/>
    </location>
</feature>
<feature type="region of interest" description="Disordered" evidence="1">
    <location>
        <begin position="300"/>
        <end position="333"/>
    </location>
</feature>
<dbReference type="PANTHER" id="PTHR40469">
    <property type="entry name" value="SECRETED GLYCOSYL HYDROLASE"/>
    <property type="match status" value="1"/>
</dbReference>
<evidence type="ECO:0000256" key="2">
    <source>
        <dbReference type="SAM" id="SignalP"/>
    </source>
</evidence>
<feature type="domain" description="ThuA-like" evidence="3">
    <location>
        <begin position="23"/>
        <end position="296"/>
    </location>
</feature>
<dbReference type="InterPro" id="IPR029010">
    <property type="entry name" value="ThuA-like"/>
</dbReference>
<evidence type="ECO:0000256" key="1">
    <source>
        <dbReference type="SAM" id="MobiDB-lite"/>
    </source>
</evidence>
<dbReference type="InterPro" id="IPR029062">
    <property type="entry name" value="Class_I_gatase-like"/>
</dbReference>
<organism evidence="4">
    <name type="scientific">Melanopsichium pennsylvanicum 4</name>
    <dbReference type="NCBI Taxonomy" id="1398559"/>
    <lineage>
        <taxon>Eukaryota</taxon>
        <taxon>Fungi</taxon>
        <taxon>Dikarya</taxon>
        <taxon>Basidiomycota</taxon>
        <taxon>Ustilaginomycotina</taxon>
        <taxon>Ustilaginomycetes</taxon>
        <taxon>Ustilaginales</taxon>
        <taxon>Ustilaginaceae</taxon>
        <taxon>Melanopsichium</taxon>
    </lineage>
</organism>
<feature type="chain" id="PRO_5001722909" description="ThuA-like domain-containing protein" evidence="2">
    <location>
        <begin position="21"/>
        <end position="362"/>
    </location>
</feature>
<keyword evidence="2" id="KW-0732">Signal</keyword>
<dbReference type="AlphaFoldDB" id="A0A077R0Q9"/>
<dbReference type="Gene3D" id="3.40.50.880">
    <property type="match status" value="1"/>
</dbReference>
<sequence>MRILPILLVALATLTTQAIARPRILVYTKTAGYRHDSIPTAIRTITSLGDGSLSVNASNIDPSILLLRWTTINSEDQTQFHNYTWLSQFDAVGFVSTTDVDPPGVGLVLDDQGLRNFAHYIQQGGGFFGIHSASATLFGAPFYGRLVGAYFDYHPQIQNVTVKATNTAHPSTYQWPLGGITIYEEMYNFRSDPRNLPSPAHVLVTNASSYQYSGINSQGFRNGTNGPPPHPLAWWRQGHLLDTNTTTDPSVSGAGGADIEVNGGPGRSWYTSLGHDNSTWQLDLFRGHVAGGIGWVLQSSTAPSNNNTGVNKPSSTSTTSSSDSSATANSSKSGGAVAVSSMSGLALVASAFTCLCLDPKIV</sequence>
<dbReference type="SUPFAM" id="SSF52317">
    <property type="entry name" value="Class I glutamine amidotransferase-like"/>
    <property type="match status" value="1"/>
</dbReference>
<feature type="compositionally biased region" description="Polar residues" evidence="1">
    <location>
        <begin position="300"/>
        <end position="313"/>
    </location>
</feature>
<accession>A0A077R0Q9</accession>
<dbReference type="PANTHER" id="PTHR40469:SF2">
    <property type="entry name" value="GALACTOSE-BINDING DOMAIN-LIKE SUPERFAMILY PROTEIN"/>
    <property type="match status" value="1"/>
</dbReference>
<name>A0A077R0Q9_9BASI</name>
<protein>
    <recommendedName>
        <fullName evidence="3">ThuA-like domain-containing protein</fullName>
    </recommendedName>
</protein>